<reference evidence="1 2" key="1">
    <citation type="submission" date="2017-01" db="EMBL/GenBank/DDBJ databases">
        <title>First report of the plasmid-mediated mcr-1 gene in Citrobacter freudii.</title>
        <authorList>
            <person name="Liu J."/>
            <person name="Yang Y."/>
            <person name="Li Y."/>
            <person name="Liu D."/>
            <person name="Tuo H."/>
            <person name="Davis M."/>
            <person name="Zhang A."/>
        </authorList>
    </citation>
    <scope>NUCLEOTIDE SEQUENCE [LARGE SCALE GENOMIC DNA]</scope>
    <source>
        <strain evidence="1 2">SCC4</strain>
    </source>
</reference>
<accession>A0AA44LJL4</accession>
<comment type="caution">
    <text evidence="1">The sequence shown here is derived from an EMBL/GenBank/DDBJ whole genome shotgun (WGS) entry which is preliminary data.</text>
</comment>
<name>A0AA44LJL4_CITBR</name>
<proteinExistence type="predicted"/>
<gene>
    <name evidence="1" type="ORF">BWD41_04785</name>
</gene>
<dbReference type="AlphaFoldDB" id="A0AA44LJL4"/>
<evidence type="ECO:0000313" key="2">
    <source>
        <dbReference type="Proteomes" id="UP000185597"/>
    </source>
</evidence>
<organism evidence="1 2">
    <name type="scientific">Citrobacter braakii</name>
    <dbReference type="NCBI Taxonomy" id="57706"/>
    <lineage>
        <taxon>Bacteria</taxon>
        <taxon>Pseudomonadati</taxon>
        <taxon>Pseudomonadota</taxon>
        <taxon>Gammaproteobacteria</taxon>
        <taxon>Enterobacterales</taxon>
        <taxon>Enterobacteriaceae</taxon>
        <taxon>Citrobacter</taxon>
        <taxon>Citrobacter freundii complex</taxon>
    </lineage>
</organism>
<sequence length="74" mass="8505">MVNMRLSGKHQEYVSSLAKLFNETIASGFITLPKFAFSHLSTLKMMNPEDNFLNIDNKFMLIMTAYFCGFTIPF</sequence>
<evidence type="ECO:0000313" key="1">
    <source>
        <dbReference type="EMBL" id="OLY70981.1"/>
    </source>
</evidence>
<dbReference type="Proteomes" id="UP000185597">
    <property type="component" value="Unassembled WGS sequence"/>
</dbReference>
<protein>
    <submittedName>
        <fullName evidence="1">Uncharacterized protein</fullName>
    </submittedName>
</protein>
<dbReference type="EMBL" id="MTCP01000001">
    <property type="protein sequence ID" value="OLY70981.1"/>
    <property type="molecule type" value="Genomic_DNA"/>
</dbReference>